<dbReference type="AlphaFoldDB" id="A0A0E3SAK4"/>
<keyword evidence="8" id="KW-1185">Reference proteome</keyword>
<name>A0A0E3SAK4_9EURY</name>
<comment type="subcellular location">
    <subcellularLocation>
        <location evidence="1">Membrane</location>
    </subcellularLocation>
</comment>
<gene>
    <name evidence="7" type="ORF">MSHOH_2261</name>
</gene>
<accession>A0A0E3SAK4</accession>
<protein>
    <recommendedName>
        <fullName evidence="6">Receptor ligand binding region domain-containing protein</fullName>
    </recommendedName>
</protein>
<dbReference type="InterPro" id="IPR001828">
    <property type="entry name" value="ANF_lig-bd_rcpt"/>
</dbReference>
<evidence type="ECO:0000256" key="5">
    <source>
        <dbReference type="SAM" id="Coils"/>
    </source>
</evidence>
<dbReference type="GeneID" id="24831520"/>
<keyword evidence="5" id="KW-0175">Coiled coil</keyword>
<feature type="coiled-coil region" evidence="5">
    <location>
        <begin position="206"/>
        <end position="233"/>
    </location>
</feature>
<dbReference type="Proteomes" id="UP000033101">
    <property type="component" value="Chromosome"/>
</dbReference>
<evidence type="ECO:0000313" key="8">
    <source>
        <dbReference type="Proteomes" id="UP000033101"/>
    </source>
</evidence>
<evidence type="ECO:0000256" key="4">
    <source>
        <dbReference type="ARBA" id="ARBA00023136"/>
    </source>
</evidence>
<dbReference type="PROSITE" id="PS51257">
    <property type="entry name" value="PROKAR_LIPOPROTEIN"/>
    <property type="match status" value="1"/>
</dbReference>
<dbReference type="HOGENOM" id="CLU_027128_5_1_2"/>
<dbReference type="KEGG" id="mhor:MSHOH_2261"/>
<proteinExistence type="predicted"/>
<dbReference type="GO" id="GO:0016020">
    <property type="term" value="C:membrane"/>
    <property type="evidence" value="ECO:0007669"/>
    <property type="project" value="UniProtKB-SubCell"/>
</dbReference>
<evidence type="ECO:0000256" key="3">
    <source>
        <dbReference type="ARBA" id="ARBA00022989"/>
    </source>
</evidence>
<dbReference type="Pfam" id="PF01094">
    <property type="entry name" value="ANF_receptor"/>
    <property type="match status" value="1"/>
</dbReference>
<dbReference type="STRING" id="1434110.MSHOH_2261"/>
<dbReference type="SUPFAM" id="SSF53822">
    <property type="entry name" value="Periplasmic binding protein-like I"/>
    <property type="match status" value="1"/>
</dbReference>
<feature type="domain" description="Receptor ligand binding region" evidence="6">
    <location>
        <begin position="57"/>
        <end position="390"/>
    </location>
</feature>
<dbReference type="RefSeq" id="WP_239450945.1">
    <property type="nucleotide sequence ID" value="NZ_CP009516.1"/>
</dbReference>
<dbReference type="PATRIC" id="fig|1434110.4.peg.2886"/>
<organism evidence="7 8">
    <name type="scientific">Methanosarcina horonobensis HB-1 = JCM 15518</name>
    <dbReference type="NCBI Taxonomy" id="1434110"/>
    <lineage>
        <taxon>Archaea</taxon>
        <taxon>Methanobacteriati</taxon>
        <taxon>Methanobacteriota</taxon>
        <taxon>Stenosarchaea group</taxon>
        <taxon>Methanomicrobia</taxon>
        <taxon>Methanosarcinales</taxon>
        <taxon>Methanosarcinaceae</taxon>
        <taxon>Methanosarcina</taxon>
    </lineage>
</organism>
<dbReference type="InterPro" id="IPR028082">
    <property type="entry name" value="Peripla_BP_I"/>
</dbReference>
<dbReference type="PANTHER" id="PTHR30483:SF40">
    <property type="entry name" value="HISTIDINE KINASE"/>
    <property type="match status" value="1"/>
</dbReference>
<keyword evidence="2" id="KW-0812">Transmembrane</keyword>
<evidence type="ECO:0000256" key="1">
    <source>
        <dbReference type="ARBA" id="ARBA00004370"/>
    </source>
</evidence>
<evidence type="ECO:0000313" key="7">
    <source>
        <dbReference type="EMBL" id="AKB78744.1"/>
    </source>
</evidence>
<dbReference type="PANTHER" id="PTHR30483">
    <property type="entry name" value="LEUCINE-SPECIFIC-BINDING PROTEIN"/>
    <property type="match status" value="1"/>
</dbReference>
<reference evidence="7 8" key="1">
    <citation type="submission" date="2014-07" db="EMBL/GenBank/DDBJ databases">
        <title>Methanogenic archaea and the global carbon cycle.</title>
        <authorList>
            <person name="Henriksen J.R."/>
            <person name="Luke J."/>
            <person name="Reinhart S."/>
            <person name="Benedict M.N."/>
            <person name="Youngblut N.D."/>
            <person name="Metcalf M.E."/>
            <person name="Whitaker R.J."/>
            <person name="Metcalf W.W."/>
        </authorList>
    </citation>
    <scope>NUCLEOTIDE SEQUENCE [LARGE SCALE GENOMIC DNA]</scope>
    <source>
        <strain evidence="7 8">HB-1</strain>
    </source>
</reference>
<keyword evidence="3" id="KW-1133">Transmembrane helix</keyword>
<evidence type="ECO:0000256" key="2">
    <source>
        <dbReference type="ARBA" id="ARBA00022692"/>
    </source>
</evidence>
<dbReference type="EMBL" id="CP009516">
    <property type="protein sequence ID" value="AKB78744.1"/>
    <property type="molecule type" value="Genomic_DNA"/>
</dbReference>
<evidence type="ECO:0000259" key="6">
    <source>
        <dbReference type="Pfam" id="PF01094"/>
    </source>
</evidence>
<dbReference type="InterPro" id="IPR051010">
    <property type="entry name" value="BCAA_transport"/>
</dbReference>
<sequence length="414" mass="45209">MTFVKKITCALIAMLMATLWSGCVESAEEVTSESEDITIGALLPLTGSVASIGEASQTALEVSAEDINGYFSGLGSGKNVKIIIKDTESDSETALEQLKELDEMGIKIVIGPQSSNEAEAVLDYATRNGIILLSTASTAPSLAVSDDNLFRLVPDDTNQGIVLARLMTNEGIGTVIPMYRSDIWGKGLADEVEKSFEALNGTVLDGVKYESENANLSAEVEELNEKVIAATSENDKESVAVLLCSYGEVTEIFDLARNYPALSKVSWYGTDGMALNRGLINDDNAASFAAVISVKAPIYGYVGENDIYQAVGPRIEERLGRLPESYALTAYDALWIATFVDLDAIPDNDESLKMAVNTLTDTYHGISGWTILNENGDRKYWDYDIWTVTEENGSYQWKKDERVIMRDEKLIFIQ</sequence>
<dbReference type="Gene3D" id="3.40.50.2300">
    <property type="match status" value="2"/>
</dbReference>
<keyword evidence="4" id="KW-0472">Membrane</keyword>